<evidence type="ECO:0000259" key="7">
    <source>
        <dbReference type="PROSITE" id="PS50809"/>
    </source>
</evidence>
<keyword evidence="1 5" id="KW-0479">Metal-binding</keyword>
<dbReference type="PROSITE" id="PS40000">
    <property type="entry name" value="DM_1"/>
    <property type="match status" value="1"/>
</dbReference>
<name>A0A8J2PGP8_9HEXA</name>
<organism evidence="8 9">
    <name type="scientific">Allacma fusca</name>
    <dbReference type="NCBI Taxonomy" id="39272"/>
    <lineage>
        <taxon>Eukaryota</taxon>
        <taxon>Metazoa</taxon>
        <taxon>Ecdysozoa</taxon>
        <taxon>Arthropoda</taxon>
        <taxon>Hexapoda</taxon>
        <taxon>Collembola</taxon>
        <taxon>Symphypleona</taxon>
        <taxon>Sminthuridae</taxon>
        <taxon>Allacma</taxon>
    </lineage>
</organism>
<dbReference type="GO" id="GO:0000978">
    <property type="term" value="F:RNA polymerase II cis-regulatory region sequence-specific DNA binding"/>
    <property type="evidence" value="ECO:0007669"/>
    <property type="project" value="TreeGrafter"/>
</dbReference>
<evidence type="ECO:0000256" key="2">
    <source>
        <dbReference type="ARBA" id="ARBA00022833"/>
    </source>
</evidence>
<evidence type="ECO:0000256" key="3">
    <source>
        <dbReference type="ARBA" id="ARBA00023125"/>
    </source>
</evidence>
<dbReference type="AlphaFoldDB" id="A0A8J2PGP8"/>
<keyword evidence="3 5" id="KW-0238">DNA-binding</keyword>
<dbReference type="Pfam" id="PF00751">
    <property type="entry name" value="DM"/>
    <property type="match status" value="1"/>
</dbReference>
<sequence>MANIPSPHPSDASSMDDNPEDGMGYIKGSMTKSGKSTDQLSPRTPKCARCRNHKKSIPVKGHKRYCEFRSCTCEKCCLTAERQRVMALQVAVRRAQAQDEARAAQLAMAESSPGPCSTPRYTPPPPPSPGTSIGKSSKPSTPEIKPPVRNTRDNEHSGAKPSKIRRVGFTDSRMDHFRPDLQGPFPTHMMPRETSFIPHPGSSNAALDLQIPNRGGGSSSSLASSNSAIGNGNLPAPAAPDHTHFRPKFTAFDAGELINDKMKKSLQVIMDRFQFQPVNAVELVYCILKLSDCDHNIATKRIGEAQNEVRVLQEAVQTTPYFCYNPYSPYNYSYPGLSSLHHLTDYIISAGFNTVRNSPP</sequence>
<evidence type="ECO:0000313" key="9">
    <source>
        <dbReference type="Proteomes" id="UP000708208"/>
    </source>
</evidence>
<dbReference type="GO" id="GO:0046872">
    <property type="term" value="F:metal ion binding"/>
    <property type="evidence" value="ECO:0007669"/>
    <property type="project" value="UniProtKB-KW"/>
</dbReference>
<keyword evidence="9" id="KW-1185">Reference proteome</keyword>
<dbReference type="FunFam" id="4.10.1040.10:FF:000001">
    <property type="entry name" value="doublesex- and mab-3-related transcription factor 1"/>
    <property type="match status" value="1"/>
</dbReference>
<feature type="compositionally biased region" description="Low complexity" evidence="6">
    <location>
        <begin position="219"/>
        <end position="234"/>
    </location>
</feature>
<keyword evidence="2 5" id="KW-0862">Zinc</keyword>
<dbReference type="PANTHER" id="PTHR12322">
    <property type="entry name" value="DOUBLESEX AND MAB-3 RELATED TRANSCRIPTION FACTOR DMRT"/>
    <property type="match status" value="1"/>
</dbReference>
<reference evidence="8" key="1">
    <citation type="submission" date="2021-06" db="EMBL/GenBank/DDBJ databases">
        <authorList>
            <person name="Hodson N. C."/>
            <person name="Mongue J. A."/>
            <person name="Jaron S. K."/>
        </authorList>
    </citation>
    <scope>NUCLEOTIDE SEQUENCE</scope>
</reference>
<dbReference type="PANTHER" id="PTHR12322:SF116">
    <property type="entry name" value="DOUBLESEX-MAB RELATED 99B"/>
    <property type="match status" value="1"/>
</dbReference>
<dbReference type="InterPro" id="IPR001275">
    <property type="entry name" value="DM_DNA-bd"/>
</dbReference>
<evidence type="ECO:0000256" key="4">
    <source>
        <dbReference type="ARBA" id="ARBA00023242"/>
    </source>
</evidence>
<keyword evidence="4 5" id="KW-0539">Nucleus</keyword>
<gene>
    <name evidence="8" type="ORF">AFUS01_LOCUS31879</name>
</gene>
<feature type="DNA-binding region" description="DM" evidence="5">
    <location>
        <begin position="47"/>
        <end position="94"/>
    </location>
</feature>
<evidence type="ECO:0000256" key="1">
    <source>
        <dbReference type="ARBA" id="ARBA00022723"/>
    </source>
</evidence>
<dbReference type="GO" id="GO:0007548">
    <property type="term" value="P:sex differentiation"/>
    <property type="evidence" value="ECO:0007669"/>
    <property type="project" value="TreeGrafter"/>
</dbReference>
<feature type="region of interest" description="Disordered" evidence="6">
    <location>
        <begin position="1"/>
        <end position="47"/>
    </location>
</feature>
<dbReference type="EMBL" id="CAJVCH010514496">
    <property type="protein sequence ID" value="CAG7821548.1"/>
    <property type="molecule type" value="Genomic_DNA"/>
</dbReference>
<evidence type="ECO:0000256" key="6">
    <source>
        <dbReference type="SAM" id="MobiDB-lite"/>
    </source>
</evidence>
<accession>A0A8J2PGP8</accession>
<dbReference type="PROSITE" id="PS50809">
    <property type="entry name" value="DM_2"/>
    <property type="match status" value="1"/>
</dbReference>
<feature type="region of interest" description="Disordered" evidence="6">
    <location>
        <begin position="210"/>
        <end position="242"/>
    </location>
</feature>
<evidence type="ECO:0000256" key="5">
    <source>
        <dbReference type="PROSITE-ProRule" id="PRU00070"/>
    </source>
</evidence>
<dbReference type="InterPro" id="IPR026607">
    <property type="entry name" value="DMRT"/>
</dbReference>
<dbReference type="OrthoDB" id="5842031at2759"/>
<feature type="compositionally biased region" description="Low complexity" evidence="6">
    <location>
        <begin position="103"/>
        <end position="120"/>
    </location>
</feature>
<feature type="compositionally biased region" description="Polar residues" evidence="6">
    <location>
        <begin position="30"/>
        <end position="42"/>
    </location>
</feature>
<dbReference type="GO" id="GO:0005634">
    <property type="term" value="C:nucleus"/>
    <property type="evidence" value="ECO:0007669"/>
    <property type="project" value="UniProtKB-SubCell"/>
</dbReference>
<feature type="region of interest" description="Disordered" evidence="6">
    <location>
        <begin position="103"/>
        <end position="186"/>
    </location>
</feature>
<proteinExistence type="predicted"/>
<evidence type="ECO:0000313" key="8">
    <source>
        <dbReference type="EMBL" id="CAG7821548.1"/>
    </source>
</evidence>
<protein>
    <recommendedName>
        <fullName evidence="7">DM domain-containing protein</fullName>
    </recommendedName>
</protein>
<dbReference type="Proteomes" id="UP000708208">
    <property type="component" value="Unassembled WGS sequence"/>
</dbReference>
<feature type="compositionally biased region" description="Low complexity" evidence="6">
    <location>
        <begin position="130"/>
        <end position="142"/>
    </location>
</feature>
<dbReference type="GO" id="GO:0000981">
    <property type="term" value="F:DNA-binding transcription factor activity, RNA polymerase II-specific"/>
    <property type="evidence" value="ECO:0007669"/>
    <property type="project" value="TreeGrafter"/>
</dbReference>
<comment type="subcellular location">
    <subcellularLocation>
        <location evidence="5">Nucleus</location>
    </subcellularLocation>
</comment>
<dbReference type="SMART" id="SM00301">
    <property type="entry name" value="DM"/>
    <property type="match status" value="1"/>
</dbReference>
<comment type="caution">
    <text evidence="8">The sequence shown here is derived from an EMBL/GenBank/DDBJ whole genome shotgun (WGS) entry which is preliminary data.</text>
</comment>
<feature type="domain" description="DM" evidence="7">
    <location>
        <begin position="47"/>
        <end position="94"/>
    </location>
</feature>